<protein>
    <submittedName>
        <fullName evidence="6">DevB-like secretion protein</fullName>
    </submittedName>
</protein>
<accession>A0A139X657</accession>
<dbReference type="Pfam" id="PF25876">
    <property type="entry name" value="HH_MFP_RND"/>
    <property type="match status" value="1"/>
</dbReference>
<sequence>MIQSRCRHSQSLPFGIGQCITYIAILSYLGLCTACGTLKAEDNTAPETPATSPNVTNRVVALGKLIPEGDVIKISVANAQDSRVNQIFVKEGDFVKANQVIATLQGRDRAEQQLRDAQANVTVKRSQLLKIQQGDFKQGDIVAQRAAIAELEARIRTETKQKQAAVTQVEATLRNAKLKYERNLALSKEGAISLSDFDNAREEFDKAKATLLQSKAELENTTTTLQAQLEKEQANLKKLQEVRPVDVEIAKAELEQALIQVEQRKAELDNTLVRVPIAGQILRINTRVGEQVNTQEGIAELGKTNQMYAIAEIYETDITRVRLGHQATITSEYGGFQGELKGKVDRIGLQIGKTRLNQDQTNPTTDVNARVVEVKIRLNREDSPKVAALTGMQVRVKIDTK</sequence>
<dbReference type="NCBIfam" id="TIGR02971">
    <property type="entry name" value="heterocyst_DevB"/>
    <property type="match status" value="1"/>
</dbReference>
<comment type="subcellular location">
    <subcellularLocation>
        <location evidence="1">Cell envelope</location>
    </subcellularLocation>
</comment>
<proteinExistence type="predicted"/>
<evidence type="ECO:0000313" key="6">
    <source>
        <dbReference type="EMBL" id="KYC40189.1"/>
    </source>
</evidence>
<organism evidence="6 7">
    <name type="scientific">Scytonema hofmannii PCC 7110</name>
    <dbReference type="NCBI Taxonomy" id="128403"/>
    <lineage>
        <taxon>Bacteria</taxon>
        <taxon>Bacillati</taxon>
        <taxon>Cyanobacteriota</taxon>
        <taxon>Cyanophyceae</taxon>
        <taxon>Nostocales</taxon>
        <taxon>Scytonemataceae</taxon>
        <taxon>Scytonema</taxon>
    </lineage>
</organism>
<dbReference type="InterPro" id="IPR050465">
    <property type="entry name" value="UPF0194_transport"/>
</dbReference>
<evidence type="ECO:0000256" key="4">
    <source>
        <dbReference type="SAM" id="Phobius"/>
    </source>
</evidence>
<keyword evidence="4" id="KW-0472">Membrane</keyword>
<evidence type="ECO:0000256" key="1">
    <source>
        <dbReference type="ARBA" id="ARBA00004196"/>
    </source>
</evidence>
<keyword evidence="7" id="KW-1185">Reference proteome</keyword>
<dbReference type="Gene3D" id="2.40.30.170">
    <property type="match status" value="1"/>
</dbReference>
<feature type="domain" description="Multidrug resistance protein MdtA-like alpha-helical hairpin" evidence="5">
    <location>
        <begin position="160"/>
        <end position="225"/>
    </location>
</feature>
<dbReference type="InterPro" id="IPR014315">
    <property type="entry name" value="ABC_heterocyst_DevB"/>
</dbReference>
<keyword evidence="4" id="KW-1133">Transmembrane helix</keyword>
<evidence type="ECO:0000256" key="3">
    <source>
        <dbReference type="SAM" id="Coils"/>
    </source>
</evidence>
<gene>
    <name evidence="6" type="ORF">WA1_26990</name>
</gene>
<keyword evidence="4" id="KW-0812">Transmembrane</keyword>
<evidence type="ECO:0000256" key="2">
    <source>
        <dbReference type="ARBA" id="ARBA00023054"/>
    </source>
</evidence>
<comment type="caution">
    <text evidence="6">The sequence shown here is derived from an EMBL/GenBank/DDBJ whole genome shotgun (WGS) entry which is preliminary data.</text>
</comment>
<feature type="transmembrane region" description="Helical" evidence="4">
    <location>
        <begin position="12"/>
        <end position="31"/>
    </location>
</feature>
<dbReference type="Proteomes" id="UP000076925">
    <property type="component" value="Unassembled WGS sequence"/>
</dbReference>
<dbReference type="Gene3D" id="2.40.50.100">
    <property type="match status" value="2"/>
</dbReference>
<feature type="coiled-coil region" evidence="3">
    <location>
        <begin position="197"/>
        <end position="271"/>
    </location>
</feature>
<dbReference type="STRING" id="128403.WA1_26990"/>
<dbReference type="Gene3D" id="1.10.287.470">
    <property type="entry name" value="Helix hairpin bin"/>
    <property type="match status" value="1"/>
</dbReference>
<dbReference type="SUPFAM" id="SSF111369">
    <property type="entry name" value="HlyD-like secretion proteins"/>
    <property type="match status" value="2"/>
</dbReference>
<dbReference type="GO" id="GO:0030313">
    <property type="term" value="C:cell envelope"/>
    <property type="evidence" value="ECO:0007669"/>
    <property type="project" value="UniProtKB-SubCell"/>
</dbReference>
<dbReference type="PANTHER" id="PTHR32347:SF27">
    <property type="entry name" value="RND EFFLUX PUMP MEMBRANE FUSION PROTEIN BARREL-SANDWICH DOMAIN-CONTAINING PROTEIN"/>
    <property type="match status" value="1"/>
</dbReference>
<name>A0A139X657_9CYAN</name>
<dbReference type="InterPro" id="IPR058624">
    <property type="entry name" value="MdtA-like_HH"/>
</dbReference>
<evidence type="ECO:0000259" key="5">
    <source>
        <dbReference type="Pfam" id="PF25876"/>
    </source>
</evidence>
<dbReference type="PANTHER" id="PTHR32347">
    <property type="entry name" value="EFFLUX SYSTEM COMPONENT YKNX-RELATED"/>
    <property type="match status" value="1"/>
</dbReference>
<feature type="coiled-coil region" evidence="3">
    <location>
        <begin position="107"/>
        <end position="168"/>
    </location>
</feature>
<dbReference type="PRINTS" id="PR01490">
    <property type="entry name" value="RTXTOXIND"/>
</dbReference>
<evidence type="ECO:0000313" key="7">
    <source>
        <dbReference type="Proteomes" id="UP000076925"/>
    </source>
</evidence>
<keyword evidence="2 3" id="KW-0175">Coiled coil</keyword>
<dbReference type="RefSeq" id="WP_017749585.1">
    <property type="nucleotide sequence ID" value="NZ_KQ976354.1"/>
</dbReference>
<dbReference type="OrthoDB" id="556614at2"/>
<reference evidence="6 7" key="1">
    <citation type="journal article" date="2013" name="Genome Biol. Evol.">
        <title>Genomes of Stigonematalean cyanobacteria (subsection V) and the evolution of oxygenic photosynthesis from prokaryotes to plastids.</title>
        <authorList>
            <person name="Dagan T."/>
            <person name="Roettger M."/>
            <person name="Stucken K."/>
            <person name="Landan G."/>
            <person name="Koch R."/>
            <person name="Major P."/>
            <person name="Gould S.B."/>
            <person name="Goremykin V.V."/>
            <person name="Rippka R."/>
            <person name="Tandeau de Marsac N."/>
            <person name="Gugger M."/>
            <person name="Lockhart P.J."/>
            <person name="Allen J.F."/>
            <person name="Brune I."/>
            <person name="Maus I."/>
            <person name="Puhler A."/>
            <person name="Martin W.F."/>
        </authorList>
    </citation>
    <scope>NUCLEOTIDE SEQUENCE [LARGE SCALE GENOMIC DNA]</scope>
    <source>
        <strain evidence="6 7">PCC 7110</strain>
    </source>
</reference>
<dbReference type="EMBL" id="ANNX02000030">
    <property type="protein sequence ID" value="KYC40189.1"/>
    <property type="molecule type" value="Genomic_DNA"/>
</dbReference>
<dbReference type="AlphaFoldDB" id="A0A139X657"/>